<protein>
    <recommendedName>
        <fullName evidence="11">ascorbate ferrireductase (transmembrane)</fullName>
        <ecNumber evidence="11">7.2.1.3</ecNumber>
    </recommendedName>
</protein>
<feature type="transmembrane region" description="Helical" evidence="12">
    <location>
        <begin position="71"/>
        <end position="92"/>
    </location>
</feature>
<evidence type="ECO:0000256" key="9">
    <source>
        <dbReference type="ARBA" id="ARBA00023004"/>
    </source>
</evidence>
<reference evidence="14" key="1">
    <citation type="submission" date="2021-05" db="EMBL/GenBank/DDBJ databases">
        <authorList>
            <person name="Alioto T."/>
            <person name="Alioto T."/>
            <person name="Gomez Garrido J."/>
        </authorList>
    </citation>
    <scope>NUCLEOTIDE SEQUENCE</scope>
</reference>
<organism evidence="14">
    <name type="scientific">Culex pipiens</name>
    <name type="common">House mosquito</name>
    <dbReference type="NCBI Taxonomy" id="7175"/>
    <lineage>
        <taxon>Eukaryota</taxon>
        <taxon>Metazoa</taxon>
        <taxon>Ecdysozoa</taxon>
        <taxon>Arthropoda</taxon>
        <taxon>Hexapoda</taxon>
        <taxon>Insecta</taxon>
        <taxon>Pterygota</taxon>
        <taxon>Neoptera</taxon>
        <taxon>Endopterygota</taxon>
        <taxon>Diptera</taxon>
        <taxon>Nematocera</taxon>
        <taxon>Culicoidea</taxon>
        <taxon>Culicidae</taxon>
        <taxon>Culicinae</taxon>
        <taxon>Culicini</taxon>
        <taxon>Culex</taxon>
        <taxon>Culex</taxon>
    </lineage>
</organism>
<comment type="cofactor">
    <cofactor evidence="1">
        <name>heme b</name>
        <dbReference type="ChEBI" id="CHEBI:60344"/>
    </cofactor>
</comment>
<name>A0A8D8A7B1_CULPI</name>
<dbReference type="GO" id="GO:0046872">
    <property type="term" value="F:metal ion binding"/>
    <property type="evidence" value="ECO:0007669"/>
    <property type="project" value="UniProtKB-KW"/>
</dbReference>
<dbReference type="GO" id="GO:0016020">
    <property type="term" value="C:membrane"/>
    <property type="evidence" value="ECO:0007669"/>
    <property type="project" value="UniProtKB-SubCell"/>
</dbReference>
<feature type="transmembrane region" description="Helical" evidence="12">
    <location>
        <begin position="112"/>
        <end position="132"/>
    </location>
</feature>
<proteinExistence type="predicted"/>
<evidence type="ECO:0000256" key="8">
    <source>
        <dbReference type="ARBA" id="ARBA00022989"/>
    </source>
</evidence>
<evidence type="ECO:0000259" key="13">
    <source>
        <dbReference type="PROSITE" id="PS50939"/>
    </source>
</evidence>
<keyword evidence="5 12" id="KW-0812">Transmembrane</keyword>
<feature type="transmembrane region" description="Helical" evidence="12">
    <location>
        <begin position="147"/>
        <end position="168"/>
    </location>
</feature>
<dbReference type="Gene3D" id="1.20.120.1770">
    <property type="match status" value="1"/>
</dbReference>
<evidence type="ECO:0000256" key="1">
    <source>
        <dbReference type="ARBA" id="ARBA00001970"/>
    </source>
</evidence>
<evidence type="ECO:0000256" key="10">
    <source>
        <dbReference type="ARBA" id="ARBA00023136"/>
    </source>
</evidence>
<comment type="subcellular location">
    <subcellularLocation>
        <location evidence="2">Membrane</location>
        <topology evidence="2">Multi-pass membrane protein</topology>
    </subcellularLocation>
</comment>
<keyword evidence="10 12" id="KW-0472">Membrane</keyword>
<keyword evidence="9" id="KW-0408">Iron</keyword>
<feature type="domain" description="Cytochrome b561" evidence="13">
    <location>
        <begin position="37"/>
        <end position="243"/>
    </location>
</feature>
<evidence type="ECO:0000256" key="7">
    <source>
        <dbReference type="ARBA" id="ARBA00022982"/>
    </source>
</evidence>
<keyword evidence="6" id="KW-0479">Metal-binding</keyword>
<keyword evidence="7" id="KW-0249">Electron transport</keyword>
<feature type="transmembrane region" description="Helical" evidence="12">
    <location>
        <begin position="180"/>
        <end position="201"/>
    </location>
</feature>
<keyword evidence="4" id="KW-0349">Heme</keyword>
<keyword evidence="8 12" id="KW-1133">Transmembrane helix</keyword>
<dbReference type="EMBL" id="HBUE01302211">
    <property type="protein sequence ID" value="CAG6579533.1"/>
    <property type="molecule type" value="Transcribed_RNA"/>
</dbReference>
<evidence type="ECO:0000256" key="5">
    <source>
        <dbReference type="ARBA" id="ARBA00022692"/>
    </source>
</evidence>
<evidence type="ECO:0000256" key="12">
    <source>
        <dbReference type="SAM" id="Phobius"/>
    </source>
</evidence>
<dbReference type="InterPro" id="IPR045150">
    <property type="entry name" value="CYB561D1/2"/>
</dbReference>
<dbReference type="GO" id="GO:0140571">
    <property type="term" value="F:transmembrane ascorbate ferrireductase activity"/>
    <property type="evidence" value="ECO:0007669"/>
    <property type="project" value="UniProtKB-EC"/>
</dbReference>
<dbReference type="CDD" id="cd08761">
    <property type="entry name" value="Cyt_b561_CYB561D2_like"/>
    <property type="match status" value="1"/>
</dbReference>
<dbReference type="EMBL" id="HBUE01196211">
    <property type="protein sequence ID" value="CAG6527810.1"/>
    <property type="molecule type" value="Transcribed_RNA"/>
</dbReference>
<evidence type="ECO:0000256" key="3">
    <source>
        <dbReference type="ARBA" id="ARBA00022448"/>
    </source>
</evidence>
<evidence type="ECO:0000256" key="6">
    <source>
        <dbReference type="ARBA" id="ARBA00022723"/>
    </source>
</evidence>
<dbReference type="EMBL" id="HBUE01018644">
    <property type="protein sequence ID" value="CAG6451607.1"/>
    <property type="molecule type" value="Transcribed_RNA"/>
</dbReference>
<evidence type="ECO:0000256" key="2">
    <source>
        <dbReference type="ARBA" id="ARBA00004141"/>
    </source>
</evidence>
<dbReference type="PANTHER" id="PTHR15422">
    <property type="entry name" value="OS05G0565100 PROTEIN"/>
    <property type="match status" value="1"/>
</dbReference>
<evidence type="ECO:0000256" key="11">
    <source>
        <dbReference type="ARBA" id="ARBA00024225"/>
    </source>
</evidence>
<evidence type="ECO:0000313" key="14">
    <source>
        <dbReference type="EMBL" id="CAG6451607.1"/>
    </source>
</evidence>
<dbReference type="PROSITE" id="PS50939">
    <property type="entry name" value="CYTOCHROME_B561"/>
    <property type="match status" value="1"/>
</dbReference>
<evidence type="ECO:0000256" key="4">
    <source>
        <dbReference type="ARBA" id="ARBA00022617"/>
    </source>
</evidence>
<dbReference type="SMART" id="SM00665">
    <property type="entry name" value="B561"/>
    <property type="match status" value="1"/>
</dbReference>
<feature type="transmembrane region" description="Helical" evidence="12">
    <location>
        <begin position="40"/>
        <end position="59"/>
    </location>
</feature>
<dbReference type="PANTHER" id="PTHR15422:SF43">
    <property type="entry name" value="ASCORBATE FERRIREDUCTASE (TRANSMEMBRANE)"/>
    <property type="match status" value="1"/>
</dbReference>
<sequence length="249" mass="27893">MKSLVVDSSSGGTGSGGSTEDIIARSGSDAKATWIDTVKFVVNTITHVLIGFVFIYTIWVCWKYGLEQIFAWHVVLCMTGFNLLMAEAILLFYSGNTWSQVMLHPQRRTVHWILQVVGSLCVIVGIALEYYWRDINNKLHFHDTHSILGLVALILMLLSMTNGVGALFSVELRRKIKPVYMKLGHQFVGLCCFVIGMAALVLGFDKKIFRNNSTPEMRTTLQVFTVLVILTSSLGVIRTILSQLKTLFR</sequence>
<keyword evidence="3" id="KW-0813">Transport</keyword>
<dbReference type="GO" id="GO:0140575">
    <property type="term" value="F:transmembrane monodehydroascorbate reductase activity"/>
    <property type="evidence" value="ECO:0007669"/>
    <property type="project" value="InterPro"/>
</dbReference>
<feature type="transmembrane region" description="Helical" evidence="12">
    <location>
        <begin position="221"/>
        <end position="241"/>
    </location>
</feature>
<accession>A0A8D8A7B1</accession>
<dbReference type="EC" id="7.2.1.3" evidence="11"/>
<dbReference type="InterPro" id="IPR006593">
    <property type="entry name" value="Cyt_b561/ferric_Rdtase_TM"/>
</dbReference>
<dbReference type="AlphaFoldDB" id="A0A8D8A7B1"/>
<dbReference type="Pfam" id="PF03188">
    <property type="entry name" value="Cytochrom_B561"/>
    <property type="match status" value="1"/>
</dbReference>